<gene>
    <name evidence="1" type="ordered locus">LOC_Os12g12889</name>
</gene>
<dbReference type="EMBL" id="DP000011">
    <property type="protein sequence ID" value="ABA96313.1"/>
    <property type="molecule type" value="Genomic_DNA"/>
</dbReference>
<sequence>MENVKRRRRYDHMQLNRRFSCRLTPAEKKLILKGPNWYISRV</sequence>
<evidence type="ECO:0000313" key="1">
    <source>
        <dbReference type="EMBL" id="ABA96313.1"/>
    </source>
</evidence>
<name>Q2QVG5_ORYSJ</name>
<reference evidence="1" key="1">
    <citation type="journal article" date="2005" name="BMC Biol.">
        <title>The sequence of rice chromosomes 11 and 12, rich in disease resistance genes and recent gene duplications.</title>
        <authorList>
            <consortium name="The rice chromosomes 11 and 12 sequencing consortia"/>
        </authorList>
    </citation>
    <scope>NUCLEOTIDE SEQUENCE [LARGE SCALE GENOMIC DNA]</scope>
</reference>
<reference evidence="1" key="3">
    <citation type="submission" date="2006-01" db="EMBL/GenBank/DDBJ databases">
        <authorList>
            <person name="Buell R."/>
        </authorList>
    </citation>
    <scope>NUCLEOTIDE SEQUENCE</scope>
</reference>
<proteinExistence type="predicted"/>
<protein>
    <submittedName>
        <fullName evidence="1">Uncharacterized protein</fullName>
    </submittedName>
</protein>
<accession>Q2QVG5</accession>
<reference evidence="1" key="2">
    <citation type="submission" date="2005-04" db="EMBL/GenBank/DDBJ databases">
        <authorList>
            <person name="Buell C.R."/>
            <person name="Wing R.A."/>
            <person name="McCombie W.A."/>
            <person name="Ouyang S."/>
        </authorList>
    </citation>
    <scope>NUCLEOTIDE SEQUENCE</scope>
</reference>
<dbReference type="AlphaFoldDB" id="Q2QVG5"/>
<organism evidence="1">
    <name type="scientific">Oryza sativa subsp. japonica</name>
    <name type="common">Rice</name>
    <dbReference type="NCBI Taxonomy" id="39947"/>
    <lineage>
        <taxon>Eukaryota</taxon>
        <taxon>Viridiplantae</taxon>
        <taxon>Streptophyta</taxon>
        <taxon>Embryophyta</taxon>
        <taxon>Tracheophyta</taxon>
        <taxon>Spermatophyta</taxon>
        <taxon>Magnoliopsida</taxon>
        <taxon>Liliopsida</taxon>
        <taxon>Poales</taxon>
        <taxon>Poaceae</taxon>
        <taxon>BOP clade</taxon>
        <taxon>Oryzoideae</taxon>
        <taxon>Oryzeae</taxon>
        <taxon>Oryzinae</taxon>
        <taxon>Oryza</taxon>
        <taxon>Oryza sativa</taxon>
    </lineage>
</organism>